<sequence length="997" mass="112376">MAGKTHKHLSYLRPRPLKMPGRSLDHVLFPSCPRFPELDNRPLPESDARQMESAATCDMSFASHVPVVDTQASNEPVEKLQAAKTVYSSSDPLPARSGSRILKEDRKRVPLKPAIKKRSPVKSKKNLSILNKKSSSVEIKKTSPIENNISSIENTKNPVTTAESMDLKGEESSEDRDDESEESLENTAGLFHGAAASSSEPGDHEYSSKTRRSLREEQKNVPPAVFGFVSVLIVSFFVIVAILVIPRGSERQHDDGDKESVRPAGDTGRKKERIGADEAKKEEEATGDLVTALPRTMSTGKRSFRLAGYGDASMPDGDVTSVGCDTESCRWESRLVNDMLNGTVDPCEDFYAYVCSSAWERLSEDLPYRAAGRAFLINEVTRYLQEHAHSLPTTITKDVTHGEHSFLDHSSIVLSGCLKNSVPKDVYQWDGIRGLLRDVGLEDWPYVQPPAQPVQLEKILSLIDRQMAVFPIVYVFLRKLSDDGDYVLHLGAPRNFLFPQYIMQRTHASLAYKEIIRQVLTLWKTLPRSEALAEAVARFEAQLLEASKPVSKPLWKKDPVFPVDEFQRLPNFRVDVYLSHLWKRQVDDVVVLNEAYVKSLPAILLKPTPRTILNFLGFTVVAHLAPLLPQESIPKELARMGYPSFQHRVNPKVQGCFHLVNRLYPHGIRWILRDILAKTPDLDRKLATTTKNMASSLAHTFREGTVFMQSRDVADAVKRLKTIQVSYLAGHEGAQQLDQYYMPANITYGPNDLVRYYGELLKRSLQGYWRSSKGDDNYDARHETRSGDLEAAWTRVPESTSGVYLTSSGVSSAALISRSAYPSTLLPLLAADVTRALFTCSLDDPKWSSWTRDRFDELQYCLLRRYKSELRRVRVSTSNVRYFLAEILADNAAVKPLMVAFRRFSYGTTHFGPGGRRFSNRALWRLFFVNYAAGFCVPGIEAAQFDERMRHRVSLPPHVRVNLALVDVKEFREAFKCTREYASPQCPVWKDNGDNPG</sequence>
<keyword evidence="4" id="KW-0479">Metal-binding</keyword>
<evidence type="ECO:0000313" key="13">
    <source>
        <dbReference type="Proteomes" id="UP000821866"/>
    </source>
</evidence>
<dbReference type="PANTHER" id="PTHR11733:SF241">
    <property type="entry name" value="GH26575P-RELATED"/>
    <property type="match status" value="1"/>
</dbReference>
<keyword evidence="13" id="KW-1185">Reference proteome</keyword>
<feature type="domain" description="Peptidase M13 C-terminal" evidence="10">
    <location>
        <begin position="847"/>
        <end position="980"/>
    </location>
</feature>
<dbReference type="VEuPathDB" id="VectorBase:LOC119164884"/>
<evidence type="ECO:0000259" key="11">
    <source>
        <dbReference type="Pfam" id="PF05649"/>
    </source>
</evidence>
<keyword evidence="7" id="KW-0482">Metalloprotease</keyword>
<dbReference type="Pfam" id="PF05649">
    <property type="entry name" value="Peptidase_M13_N"/>
    <property type="match status" value="1"/>
</dbReference>
<evidence type="ECO:0000313" key="12">
    <source>
        <dbReference type="EMBL" id="KAH8032603.1"/>
    </source>
</evidence>
<dbReference type="InterPro" id="IPR000718">
    <property type="entry name" value="Peptidase_M13"/>
</dbReference>
<dbReference type="Proteomes" id="UP000821866">
    <property type="component" value="Chromosome 3"/>
</dbReference>
<keyword evidence="9" id="KW-0472">Membrane</keyword>
<keyword evidence="9" id="KW-1133">Transmembrane helix</keyword>
<dbReference type="SUPFAM" id="SSF55486">
    <property type="entry name" value="Metalloproteases ('zincins'), catalytic domain"/>
    <property type="match status" value="2"/>
</dbReference>
<dbReference type="GO" id="GO:0004222">
    <property type="term" value="F:metalloendopeptidase activity"/>
    <property type="evidence" value="ECO:0007669"/>
    <property type="project" value="InterPro"/>
</dbReference>
<evidence type="ECO:0000256" key="9">
    <source>
        <dbReference type="SAM" id="Phobius"/>
    </source>
</evidence>
<organism evidence="12 13">
    <name type="scientific">Rhipicephalus microplus</name>
    <name type="common">Cattle tick</name>
    <name type="synonym">Boophilus microplus</name>
    <dbReference type="NCBI Taxonomy" id="6941"/>
    <lineage>
        <taxon>Eukaryota</taxon>
        <taxon>Metazoa</taxon>
        <taxon>Ecdysozoa</taxon>
        <taxon>Arthropoda</taxon>
        <taxon>Chelicerata</taxon>
        <taxon>Arachnida</taxon>
        <taxon>Acari</taxon>
        <taxon>Parasitiformes</taxon>
        <taxon>Ixodida</taxon>
        <taxon>Ixodoidea</taxon>
        <taxon>Ixodidae</taxon>
        <taxon>Rhipicephalinae</taxon>
        <taxon>Rhipicephalus</taxon>
        <taxon>Boophilus</taxon>
    </lineage>
</organism>
<dbReference type="InterPro" id="IPR042089">
    <property type="entry name" value="Peptidase_M13_dom_2"/>
</dbReference>
<dbReference type="InterPro" id="IPR018497">
    <property type="entry name" value="Peptidase_M13_C"/>
</dbReference>
<keyword evidence="3" id="KW-0645">Protease</keyword>
<comment type="cofactor">
    <cofactor evidence="1">
        <name>Zn(2+)</name>
        <dbReference type="ChEBI" id="CHEBI:29105"/>
    </cofactor>
</comment>
<feature type="domain" description="Peptidase M13 N-terminal" evidence="11">
    <location>
        <begin position="346"/>
        <end position="672"/>
    </location>
</feature>
<feature type="compositionally biased region" description="Acidic residues" evidence="8">
    <location>
        <begin position="172"/>
        <end position="184"/>
    </location>
</feature>
<feature type="compositionally biased region" description="Basic and acidic residues" evidence="8">
    <location>
        <begin position="201"/>
        <end position="215"/>
    </location>
</feature>
<dbReference type="GO" id="GO:0005886">
    <property type="term" value="C:plasma membrane"/>
    <property type="evidence" value="ECO:0007669"/>
    <property type="project" value="TreeGrafter"/>
</dbReference>
<feature type="compositionally biased region" description="Basic and acidic residues" evidence="8">
    <location>
        <begin position="249"/>
        <end position="284"/>
    </location>
</feature>
<keyword evidence="9" id="KW-0812">Transmembrane</keyword>
<evidence type="ECO:0000256" key="8">
    <source>
        <dbReference type="SAM" id="MobiDB-lite"/>
    </source>
</evidence>
<gene>
    <name evidence="12" type="ORF">HPB51_026056</name>
</gene>
<feature type="region of interest" description="Disordered" evidence="8">
    <location>
        <begin position="249"/>
        <end position="287"/>
    </location>
</feature>
<evidence type="ECO:0000256" key="1">
    <source>
        <dbReference type="ARBA" id="ARBA00001947"/>
    </source>
</evidence>
<evidence type="ECO:0000259" key="10">
    <source>
        <dbReference type="Pfam" id="PF01431"/>
    </source>
</evidence>
<evidence type="ECO:0000256" key="7">
    <source>
        <dbReference type="ARBA" id="ARBA00023049"/>
    </source>
</evidence>
<feature type="region of interest" description="Disordered" evidence="8">
    <location>
        <begin position="85"/>
        <end position="215"/>
    </location>
</feature>
<dbReference type="PROSITE" id="PS51885">
    <property type="entry name" value="NEPRILYSIN"/>
    <property type="match status" value="1"/>
</dbReference>
<dbReference type="GO" id="GO:0016485">
    <property type="term" value="P:protein processing"/>
    <property type="evidence" value="ECO:0007669"/>
    <property type="project" value="TreeGrafter"/>
</dbReference>
<evidence type="ECO:0000256" key="6">
    <source>
        <dbReference type="ARBA" id="ARBA00022833"/>
    </source>
</evidence>
<evidence type="ECO:0000256" key="4">
    <source>
        <dbReference type="ARBA" id="ARBA00022723"/>
    </source>
</evidence>
<proteinExistence type="inferred from homology"/>
<dbReference type="PANTHER" id="PTHR11733">
    <property type="entry name" value="ZINC METALLOPROTEASE FAMILY M13 NEPRILYSIN-RELATED"/>
    <property type="match status" value="1"/>
</dbReference>
<comment type="caution">
    <text evidence="12">The sequence shown here is derived from an EMBL/GenBank/DDBJ whole genome shotgun (WGS) entry which is preliminary data.</text>
</comment>
<name>A0A9J6EDS6_RHIMP</name>
<keyword evidence="5" id="KW-0378">Hydrolase</keyword>
<evidence type="ECO:0000256" key="2">
    <source>
        <dbReference type="ARBA" id="ARBA00007357"/>
    </source>
</evidence>
<dbReference type="GO" id="GO:0046872">
    <property type="term" value="F:metal ion binding"/>
    <property type="evidence" value="ECO:0007669"/>
    <property type="project" value="UniProtKB-KW"/>
</dbReference>
<reference evidence="12" key="2">
    <citation type="submission" date="2021-09" db="EMBL/GenBank/DDBJ databases">
        <authorList>
            <person name="Jia N."/>
            <person name="Wang J."/>
            <person name="Shi W."/>
            <person name="Du L."/>
            <person name="Sun Y."/>
            <person name="Zhan W."/>
            <person name="Jiang J."/>
            <person name="Wang Q."/>
            <person name="Zhang B."/>
            <person name="Ji P."/>
            <person name="Sakyi L.B."/>
            <person name="Cui X."/>
            <person name="Yuan T."/>
            <person name="Jiang B."/>
            <person name="Yang W."/>
            <person name="Lam T.T.-Y."/>
            <person name="Chang Q."/>
            <person name="Ding S."/>
            <person name="Wang X."/>
            <person name="Zhu J."/>
            <person name="Ruan X."/>
            <person name="Zhao L."/>
            <person name="Wei J."/>
            <person name="Que T."/>
            <person name="Du C."/>
            <person name="Cheng J."/>
            <person name="Dai P."/>
            <person name="Han X."/>
            <person name="Huang E."/>
            <person name="Gao Y."/>
            <person name="Liu J."/>
            <person name="Shao H."/>
            <person name="Ye R."/>
            <person name="Li L."/>
            <person name="Wei W."/>
            <person name="Wang X."/>
            <person name="Wang C."/>
            <person name="Huo Q."/>
            <person name="Li W."/>
            <person name="Guo W."/>
            <person name="Chen H."/>
            <person name="Chen S."/>
            <person name="Zhou L."/>
            <person name="Zhou L."/>
            <person name="Ni X."/>
            <person name="Tian J."/>
            <person name="Zhou Y."/>
            <person name="Sheng Y."/>
            <person name="Liu T."/>
            <person name="Pan Y."/>
            <person name="Xia L."/>
            <person name="Li J."/>
            <person name="Zhao F."/>
            <person name="Cao W."/>
        </authorList>
    </citation>
    <scope>NUCLEOTIDE SEQUENCE</scope>
    <source>
        <strain evidence="12">Rmic-2018</strain>
        <tissue evidence="12">Larvae</tissue>
    </source>
</reference>
<dbReference type="Gene3D" id="1.10.1380.10">
    <property type="entry name" value="Neutral endopeptidase , domain2"/>
    <property type="match status" value="1"/>
</dbReference>
<reference evidence="12" key="1">
    <citation type="journal article" date="2020" name="Cell">
        <title>Large-Scale Comparative Analyses of Tick Genomes Elucidate Their Genetic Diversity and Vector Capacities.</title>
        <authorList>
            <consortium name="Tick Genome and Microbiome Consortium (TIGMIC)"/>
            <person name="Jia N."/>
            <person name="Wang J."/>
            <person name="Shi W."/>
            <person name="Du L."/>
            <person name="Sun Y."/>
            <person name="Zhan W."/>
            <person name="Jiang J.F."/>
            <person name="Wang Q."/>
            <person name="Zhang B."/>
            <person name="Ji P."/>
            <person name="Bell-Sakyi L."/>
            <person name="Cui X.M."/>
            <person name="Yuan T.T."/>
            <person name="Jiang B.G."/>
            <person name="Yang W.F."/>
            <person name="Lam T.T."/>
            <person name="Chang Q.C."/>
            <person name="Ding S.J."/>
            <person name="Wang X.J."/>
            <person name="Zhu J.G."/>
            <person name="Ruan X.D."/>
            <person name="Zhao L."/>
            <person name="Wei J.T."/>
            <person name="Ye R.Z."/>
            <person name="Que T.C."/>
            <person name="Du C.H."/>
            <person name="Zhou Y.H."/>
            <person name="Cheng J.X."/>
            <person name="Dai P.F."/>
            <person name="Guo W.B."/>
            <person name="Han X.H."/>
            <person name="Huang E.J."/>
            <person name="Li L.F."/>
            <person name="Wei W."/>
            <person name="Gao Y.C."/>
            <person name="Liu J.Z."/>
            <person name="Shao H.Z."/>
            <person name="Wang X."/>
            <person name="Wang C.C."/>
            <person name="Yang T.C."/>
            <person name="Huo Q.B."/>
            <person name="Li W."/>
            <person name="Chen H.Y."/>
            <person name="Chen S.E."/>
            <person name="Zhou L.G."/>
            <person name="Ni X.B."/>
            <person name="Tian J.H."/>
            <person name="Sheng Y."/>
            <person name="Liu T."/>
            <person name="Pan Y.S."/>
            <person name="Xia L.Y."/>
            <person name="Li J."/>
            <person name="Zhao F."/>
            <person name="Cao W.C."/>
        </authorList>
    </citation>
    <scope>NUCLEOTIDE SEQUENCE</scope>
    <source>
        <strain evidence="12">Rmic-2018</strain>
    </source>
</reference>
<protein>
    <submittedName>
        <fullName evidence="12">Uncharacterized protein</fullName>
    </submittedName>
</protein>
<dbReference type="InterPro" id="IPR008753">
    <property type="entry name" value="Peptidase_M13_N"/>
</dbReference>
<keyword evidence="6" id="KW-0862">Zinc</keyword>
<evidence type="ECO:0000256" key="5">
    <source>
        <dbReference type="ARBA" id="ARBA00022801"/>
    </source>
</evidence>
<dbReference type="EMBL" id="JABSTU010000005">
    <property type="protein sequence ID" value="KAH8032603.1"/>
    <property type="molecule type" value="Genomic_DNA"/>
</dbReference>
<feature type="compositionally biased region" description="Polar residues" evidence="8">
    <location>
        <begin position="144"/>
        <end position="163"/>
    </location>
</feature>
<feature type="compositionally biased region" description="Basic residues" evidence="8">
    <location>
        <begin position="114"/>
        <end position="125"/>
    </location>
</feature>
<comment type="similarity">
    <text evidence="2">Belongs to the peptidase M13 family.</text>
</comment>
<feature type="compositionally biased region" description="Low complexity" evidence="8">
    <location>
        <begin position="126"/>
        <end position="136"/>
    </location>
</feature>
<dbReference type="InterPro" id="IPR024079">
    <property type="entry name" value="MetalloPept_cat_dom_sf"/>
</dbReference>
<evidence type="ECO:0000256" key="3">
    <source>
        <dbReference type="ARBA" id="ARBA00022670"/>
    </source>
</evidence>
<dbReference type="Pfam" id="PF01431">
    <property type="entry name" value="Peptidase_M13"/>
    <property type="match status" value="1"/>
</dbReference>
<dbReference type="Gene3D" id="3.40.390.10">
    <property type="entry name" value="Collagenase (Catalytic Domain)"/>
    <property type="match status" value="2"/>
</dbReference>
<feature type="transmembrane region" description="Helical" evidence="9">
    <location>
        <begin position="221"/>
        <end position="245"/>
    </location>
</feature>
<accession>A0A9J6EDS6</accession>
<dbReference type="AlphaFoldDB" id="A0A9J6EDS6"/>